<organism evidence="1 2">
    <name type="scientific">Vanilla planifolia</name>
    <name type="common">Vanilla</name>
    <dbReference type="NCBI Taxonomy" id="51239"/>
    <lineage>
        <taxon>Eukaryota</taxon>
        <taxon>Viridiplantae</taxon>
        <taxon>Streptophyta</taxon>
        <taxon>Embryophyta</taxon>
        <taxon>Tracheophyta</taxon>
        <taxon>Spermatophyta</taxon>
        <taxon>Magnoliopsida</taxon>
        <taxon>Liliopsida</taxon>
        <taxon>Asparagales</taxon>
        <taxon>Orchidaceae</taxon>
        <taxon>Vanilloideae</taxon>
        <taxon>Vanilleae</taxon>
        <taxon>Vanilla</taxon>
    </lineage>
</organism>
<dbReference type="EMBL" id="JADCNM010000005">
    <property type="protein sequence ID" value="KAG0484050.1"/>
    <property type="molecule type" value="Genomic_DNA"/>
</dbReference>
<dbReference type="AlphaFoldDB" id="A0A835R9T9"/>
<dbReference type="Proteomes" id="UP000639772">
    <property type="component" value="Unassembled WGS sequence"/>
</dbReference>
<comment type="caution">
    <text evidence="1">The sequence shown here is derived from an EMBL/GenBank/DDBJ whole genome shotgun (WGS) entry which is preliminary data.</text>
</comment>
<evidence type="ECO:0000313" key="2">
    <source>
        <dbReference type="Proteomes" id="UP000639772"/>
    </source>
</evidence>
<reference evidence="1 2" key="1">
    <citation type="journal article" date="2020" name="Nat. Food">
        <title>A phased Vanilla planifolia genome enables genetic improvement of flavour and production.</title>
        <authorList>
            <person name="Hasing T."/>
            <person name="Tang H."/>
            <person name="Brym M."/>
            <person name="Khazi F."/>
            <person name="Huang T."/>
            <person name="Chambers A.H."/>
        </authorList>
    </citation>
    <scope>NUCLEOTIDE SEQUENCE [LARGE SCALE GENOMIC DNA]</scope>
    <source>
        <tissue evidence="1">Leaf</tissue>
    </source>
</reference>
<proteinExistence type="predicted"/>
<accession>A0A835R9T9</accession>
<evidence type="ECO:0000313" key="1">
    <source>
        <dbReference type="EMBL" id="KAG0484050.1"/>
    </source>
</evidence>
<gene>
    <name evidence="1" type="ORF">HPP92_012134</name>
</gene>
<name>A0A835R9T9_VANPL</name>
<sequence>MDFKLLAMIADSAGIAPMHGNGRVVCVPVHVKEIQSSAGVWENLLHERGLSMFKGKAPQIAIKGRPEDNEEQ</sequence>
<protein>
    <submittedName>
        <fullName evidence="1">Uncharacterized protein</fullName>
    </submittedName>
</protein>